<keyword evidence="1" id="KW-0812">Transmembrane</keyword>
<dbReference type="EMBL" id="JACGWO010000002">
    <property type="protein sequence ID" value="KAK4435634.1"/>
    <property type="molecule type" value="Genomic_DNA"/>
</dbReference>
<comment type="caution">
    <text evidence="2">The sequence shown here is derived from an EMBL/GenBank/DDBJ whole genome shotgun (WGS) entry which is preliminary data.</text>
</comment>
<organism evidence="2 3">
    <name type="scientific">Sesamum alatum</name>
    <dbReference type="NCBI Taxonomy" id="300844"/>
    <lineage>
        <taxon>Eukaryota</taxon>
        <taxon>Viridiplantae</taxon>
        <taxon>Streptophyta</taxon>
        <taxon>Embryophyta</taxon>
        <taxon>Tracheophyta</taxon>
        <taxon>Spermatophyta</taxon>
        <taxon>Magnoliopsida</taxon>
        <taxon>eudicotyledons</taxon>
        <taxon>Gunneridae</taxon>
        <taxon>Pentapetalae</taxon>
        <taxon>asterids</taxon>
        <taxon>lamiids</taxon>
        <taxon>Lamiales</taxon>
        <taxon>Pedaliaceae</taxon>
        <taxon>Sesamum</taxon>
    </lineage>
</organism>
<name>A0AAE2CVG6_9LAMI</name>
<sequence>MPMEWDPFQVVVNFTWSKFCVVVVFFFVFSFVSIEIPLAPPDNTRYIITVQVTKFSPTLGVSFLALLFMSQVFFWYTYPVILLCFMCSTCISNLFRNFVFWLQAMLAAVPNFNVFIIAIDTVEANLELQETECEFEGADIEAGGGQE</sequence>
<keyword evidence="3" id="KW-1185">Reference proteome</keyword>
<feature type="transmembrane region" description="Helical" evidence="1">
    <location>
        <begin position="15"/>
        <end position="34"/>
    </location>
</feature>
<evidence type="ECO:0008006" key="4">
    <source>
        <dbReference type="Google" id="ProtNLM"/>
    </source>
</evidence>
<keyword evidence="1" id="KW-1133">Transmembrane helix</keyword>
<accession>A0AAE2CVG6</accession>
<evidence type="ECO:0000313" key="3">
    <source>
        <dbReference type="Proteomes" id="UP001293254"/>
    </source>
</evidence>
<feature type="transmembrane region" description="Helical" evidence="1">
    <location>
        <begin position="98"/>
        <end position="119"/>
    </location>
</feature>
<feature type="transmembrane region" description="Helical" evidence="1">
    <location>
        <begin position="73"/>
        <end position="91"/>
    </location>
</feature>
<reference evidence="2" key="2">
    <citation type="journal article" date="2024" name="Plant">
        <title>Genomic evolution and insights into agronomic trait innovations of Sesamum species.</title>
        <authorList>
            <person name="Miao H."/>
            <person name="Wang L."/>
            <person name="Qu L."/>
            <person name="Liu H."/>
            <person name="Sun Y."/>
            <person name="Le M."/>
            <person name="Wang Q."/>
            <person name="Wei S."/>
            <person name="Zheng Y."/>
            <person name="Lin W."/>
            <person name="Duan Y."/>
            <person name="Cao H."/>
            <person name="Xiong S."/>
            <person name="Wang X."/>
            <person name="Wei L."/>
            <person name="Li C."/>
            <person name="Ma Q."/>
            <person name="Ju M."/>
            <person name="Zhao R."/>
            <person name="Li G."/>
            <person name="Mu C."/>
            <person name="Tian Q."/>
            <person name="Mei H."/>
            <person name="Zhang T."/>
            <person name="Gao T."/>
            <person name="Zhang H."/>
        </authorList>
    </citation>
    <scope>NUCLEOTIDE SEQUENCE</scope>
    <source>
        <strain evidence="2">3651</strain>
    </source>
</reference>
<gene>
    <name evidence="2" type="ORF">Salat_0726900</name>
</gene>
<dbReference type="Proteomes" id="UP001293254">
    <property type="component" value="Unassembled WGS sequence"/>
</dbReference>
<protein>
    <recommendedName>
        <fullName evidence="4">Transmembrane protein</fullName>
    </recommendedName>
</protein>
<reference evidence="2" key="1">
    <citation type="submission" date="2020-06" db="EMBL/GenBank/DDBJ databases">
        <authorList>
            <person name="Li T."/>
            <person name="Hu X."/>
            <person name="Zhang T."/>
            <person name="Song X."/>
            <person name="Zhang H."/>
            <person name="Dai N."/>
            <person name="Sheng W."/>
            <person name="Hou X."/>
            <person name="Wei L."/>
        </authorList>
    </citation>
    <scope>NUCLEOTIDE SEQUENCE</scope>
    <source>
        <strain evidence="2">3651</strain>
        <tissue evidence="2">Leaf</tissue>
    </source>
</reference>
<keyword evidence="1" id="KW-0472">Membrane</keyword>
<evidence type="ECO:0000313" key="2">
    <source>
        <dbReference type="EMBL" id="KAK4435634.1"/>
    </source>
</evidence>
<dbReference type="AlphaFoldDB" id="A0AAE2CVG6"/>
<evidence type="ECO:0000256" key="1">
    <source>
        <dbReference type="SAM" id="Phobius"/>
    </source>
</evidence>
<proteinExistence type="predicted"/>